<dbReference type="OrthoDB" id="762419at2"/>
<proteinExistence type="predicted"/>
<sequence>MKLDTFLVDVYNVFDNDIDNVDLLTRELLYGGVVSYSLPTRGQLKCIKVKKFNIELSAEDLPDLKYSPRDIYSNEGKWFYMDKGNYHILAGIKSQYDYVKHLEGIEIYAENILRLRVVFELLKTNVDLGTTNLTTEEYLDIGFMVLKSDPTMVRFDDEMIRNSVSNWLPIILAMPLYSKIPIDIRGRKLS</sequence>
<dbReference type="RefSeq" id="WP_136822222.1">
    <property type="nucleotide sequence ID" value="NZ_BMJX01000006.1"/>
</dbReference>
<keyword evidence="2" id="KW-1185">Reference proteome</keyword>
<evidence type="ECO:0000313" key="1">
    <source>
        <dbReference type="EMBL" id="TJY63548.1"/>
    </source>
</evidence>
<accession>A0A4U0GWX5</accession>
<name>A0A4U0GWX5_9SPHI</name>
<organism evidence="1 2">
    <name type="scientific">Sphingobacterium alkalisoli</name>
    <dbReference type="NCBI Taxonomy" id="1874115"/>
    <lineage>
        <taxon>Bacteria</taxon>
        <taxon>Pseudomonadati</taxon>
        <taxon>Bacteroidota</taxon>
        <taxon>Sphingobacteriia</taxon>
        <taxon>Sphingobacteriales</taxon>
        <taxon>Sphingobacteriaceae</taxon>
        <taxon>Sphingobacterium</taxon>
    </lineage>
</organism>
<comment type="caution">
    <text evidence="1">The sequence shown here is derived from an EMBL/GenBank/DDBJ whole genome shotgun (WGS) entry which is preliminary data.</text>
</comment>
<gene>
    <name evidence="1" type="ORF">FAZ19_18395</name>
</gene>
<evidence type="ECO:0000313" key="2">
    <source>
        <dbReference type="Proteomes" id="UP000309872"/>
    </source>
</evidence>
<reference evidence="1 2" key="1">
    <citation type="submission" date="2019-04" db="EMBL/GenBank/DDBJ databases">
        <title>Sphingobacterium olei sp. nov., isolated from oil-contaminated soil.</title>
        <authorList>
            <person name="Liu B."/>
        </authorList>
    </citation>
    <scope>NUCLEOTIDE SEQUENCE [LARGE SCALE GENOMIC DNA]</scope>
    <source>
        <strain evidence="1 2">Y3L14</strain>
    </source>
</reference>
<dbReference type="AlphaFoldDB" id="A0A4U0GWX5"/>
<dbReference type="Proteomes" id="UP000309872">
    <property type="component" value="Unassembled WGS sequence"/>
</dbReference>
<protein>
    <submittedName>
        <fullName evidence="1">Uncharacterized protein</fullName>
    </submittedName>
</protein>
<dbReference type="EMBL" id="SUKA01000006">
    <property type="protein sequence ID" value="TJY63548.1"/>
    <property type="molecule type" value="Genomic_DNA"/>
</dbReference>